<evidence type="ECO:0000313" key="1">
    <source>
        <dbReference type="EMBL" id="ETJ44313.1"/>
    </source>
</evidence>
<dbReference type="SUPFAM" id="SSF63411">
    <property type="entry name" value="LuxS/MPP-like metallohydrolase"/>
    <property type="match status" value="1"/>
</dbReference>
<proteinExistence type="predicted"/>
<protein>
    <submittedName>
        <fullName evidence="1">Peptidase M16C associated protein</fullName>
    </submittedName>
</protein>
<comment type="caution">
    <text evidence="1">The sequence shown here is derived from an EMBL/GenBank/DDBJ whole genome shotgun (WGS) entry which is preliminary data.</text>
</comment>
<dbReference type="GO" id="GO:0046872">
    <property type="term" value="F:metal ion binding"/>
    <property type="evidence" value="ECO:0007669"/>
    <property type="project" value="InterPro"/>
</dbReference>
<feature type="non-terminal residue" evidence="1">
    <location>
        <position position="74"/>
    </location>
</feature>
<reference evidence="1" key="1">
    <citation type="submission" date="2013-12" db="EMBL/GenBank/DDBJ databases">
        <title>A Varibaculum cambriense genome reconstructed from a premature infant gut community with otherwise low bacterial novelty that shifts toward anaerobic metabolism during the third week of life.</title>
        <authorList>
            <person name="Brown C.T."/>
            <person name="Sharon I."/>
            <person name="Thomas B.C."/>
            <person name="Castelle C.J."/>
            <person name="Morowitz M.J."/>
            <person name="Banfield J.F."/>
        </authorList>
    </citation>
    <scope>NUCLEOTIDE SEQUENCE</scope>
</reference>
<organism evidence="1">
    <name type="scientific">human gut metagenome</name>
    <dbReference type="NCBI Taxonomy" id="408170"/>
    <lineage>
        <taxon>unclassified sequences</taxon>
        <taxon>metagenomes</taxon>
        <taxon>organismal metagenomes</taxon>
    </lineage>
</organism>
<gene>
    <name evidence="1" type="ORF">Q604_UNBC01656G0001</name>
</gene>
<dbReference type="GO" id="GO:0016485">
    <property type="term" value="P:protein processing"/>
    <property type="evidence" value="ECO:0007669"/>
    <property type="project" value="TreeGrafter"/>
</dbReference>
<accession>W1YP44</accession>
<dbReference type="Gene3D" id="3.30.830.10">
    <property type="entry name" value="Metalloenzyme, LuxS/M16 peptidase-like"/>
    <property type="match status" value="1"/>
</dbReference>
<dbReference type="InterPro" id="IPR011249">
    <property type="entry name" value="Metalloenz_LuxS/M16"/>
</dbReference>
<dbReference type="AlphaFoldDB" id="W1YP44"/>
<sequence>MEINKVYSGFRLDRIERIDEINGTAYEMKHEKSGARLIYIDSPDSNKVFNIAFRTTPHNSTGVAHIMEHSVLCG</sequence>
<dbReference type="EMBL" id="AZMM01001656">
    <property type="protein sequence ID" value="ETJ44313.1"/>
    <property type="molecule type" value="Genomic_DNA"/>
</dbReference>
<dbReference type="GO" id="GO:0004222">
    <property type="term" value="F:metalloendopeptidase activity"/>
    <property type="evidence" value="ECO:0007669"/>
    <property type="project" value="TreeGrafter"/>
</dbReference>
<name>W1YP44_9ZZZZ</name>
<dbReference type="PANTHER" id="PTHR43016:SF13">
    <property type="entry name" value="PRESEQUENCE PROTEASE, MITOCHONDRIAL"/>
    <property type="match status" value="1"/>
</dbReference>
<dbReference type="PANTHER" id="PTHR43016">
    <property type="entry name" value="PRESEQUENCE PROTEASE"/>
    <property type="match status" value="1"/>
</dbReference>